<keyword evidence="9" id="KW-0460">Magnesium</keyword>
<dbReference type="CDD" id="cd05398">
    <property type="entry name" value="NT_ClassII-CCAase"/>
    <property type="match status" value="1"/>
</dbReference>
<dbReference type="PANTHER" id="PTHR47545:SF1">
    <property type="entry name" value="MULTIFUNCTIONAL CCA PROTEIN"/>
    <property type="match status" value="1"/>
</dbReference>
<keyword evidence="2 12" id="KW-0808">Transferase</keyword>
<keyword evidence="10" id="KW-0694">RNA-binding</keyword>
<dbReference type="SMART" id="SM00471">
    <property type="entry name" value="HDc"/>
    <property type="match status" value="1"/>
</dbReference>
<comment type="caution">
    <text evidence="12">The sequence shown here is derived from an EMBL/GenBank/DDBJ whole genome shotgun (WGS) entry which is preliminary data.</text>
</comment>
<dbReference type="Pfam" id="PF01966">
    <property type="entry name" value="HD"/>
    <property type="match status" value="1"/>
</dbReference>
<dbReference type="EMBL" id="JYIW01000021">
    <property type="protein sequence ID" value="KJL29954.1"/>
    <property type="molecule type" value="Genomic_DNA"/>
</dbReference>
<dbReference type="InterPro" id="IPR002646">
    <property type="entry name" value="PolA_pol_head_dom"/>
</dbReference>
<evidence type="ECO:0000313" key="12">
    <source>
        <dbReference type="EMBL" id="KJL29954.1"/>
    </source>
</evidence>
<dbReference type="PANTHER" id="PTHR47545">
    <property type="entry name" value="MULTIFUNCTIONAL CCA PROTEIN"/>
    <property type="match status" value="1"/>
</dbReference>
<dbReference type="SUPFAM" id="SSF81301">
    <property type="entry name" value="Nucleotidyltransferase"/>
    <property type="match status" value="1"/>
</dbReference>
<dbReference type="InterPro" id="IPR050124">
    <property type="entry name" value="tRNA_CCA-adding_enzyme"/>
</dbReference>
<keyword evidence="7" id="KW-0692">RNA repair</keyword>
<gene>
    <name evidence="12" type="primary">pcnB</name>
    <name evidence="12" type="ORF">RS83_01094</name>
</gene>
<evidence type="ECO:0000256" key="8">
    <source>
        <dbReference type="ARBA" id="ARBA00022840"/>
    </source>
</evidence>
<dbReference type="AlphaFoldDB" id="A0A0F0LBB4"/>
<dbReference type="InterPro" id="IPR003607">
    <property type="entry name" value="HD/PDEase_dom"/>
</dbReference>
<dbReference type="Proteomes" id="UP000033640">
    <property type="component" value="Unassembled WGS sequence"/>
</dbReference>
<keyword evidence="8" id="KW-0067">ATP-binding</keyword>
<dbReference type="NCBIfam" id="TIGR00277">
    <property type="entry name" value="HDIG"/>
    <property type="match status" value="1"/>
</dbReference>
<dbReference type="InterPro" id="IPR032828">
    <property type="entry name" value="PolyA_RNA-bd"/>
</dbReference>
<organism evidence="12 13">
    <name type="scientific">Microbacterium oxydans</name>
    <dbReference type="NCBI Taxonomy" id="82380"/>
    <lineage>
        <taxon>Bacteria</taxon>
        <taxon>Bacillati</taxon>
        <taxon>Actinomycetota</taxon>
        <taxon>Actinomycetes</taxon>
        <taxon>Micrococcales</taxon>
        <taxon>Microbacteriaceae</taxon>
        <taxon>Microbacterium</taxon>
    </lineage>
</organism>
<dbReference type="Gene3D" id="3.30.460.10">
    <property type="entry name" value="Beta Polymerase, domain 2"/>
    <property type="match status" value="1"/>
</dbReference>
<protein>
    <submittedName>
        <fullName evidence="12">Poly(A) polymerase I</fullName>
        <ecNumber evidence="12">2.7.7.19</ecNumber>
    </submittedName>
</protein>
<evidence type="ECO:0000256" key="9">
    <source>
        <dbReference type="ARBA" id="ARBA00022842"/>
    </source>
</evidence>
<dbReference type="GO" id="GO:0046872">
    <property type="term" value="F:metal ion binding"/>
    <property type="evidence" value="ECO:0007669"/>
    <property type="project" value="UniProtKB-KW"/>
</dbReference>
<evidence type="ECO:0000256" key="6">
    <source>
        <dbReference type="ARBA" id="ARBA00022741"/>
    </source>
</evidence>
<evidence type="ECO:0000256" key="7">
    <source>
        <dbReference type="ARBA" id="ARBA00022800"/>
    </source>
</evidence>
<dbReference type="InterPro" id="IPR043519">
    <property type="entry name" value="NT_sf"/>
</dbReference>
<dbReference type="CDD" id="cd00077">
    <property type="entry name" value="HDc"/>
    <property type="match status" value="1"/>
</dbReference>
<keyword evidence="4 12" id="KW-0548">Nucleotidyltransferase</keyword>
<dbReference type="GO" id="GO:0005524">
    <property type="term" value="F:ATP binding"/>
    <property type="evidence" value="ECO:0007669"/>
    <property type="project" value="UniProtKB-KW"/>
</dbReference>
<evidence type="ECO:0000256" key="1">
    <source>
        <dbReference type="ARBA" id="ARBA00001946"/>
    </source>
</evidence>
<keyword evidence="3" id="KW-0819">tRNA processing</keyword>
<dbReference type="Pfam" id="PF12627">
    <property type="entry name" value="PolyA_pol_RNAbd"/>
    <property type="match status" value="1"/>
</dbReference>
<keyword evidence="5" id="KW-0479">Metal-binding</keyword>
<evidence type="ECO:0000256" key="5">
    <source>
        <dbReference type="ARBA" id="ARBA00022723"/>
    </source>
</evidence>
<proteinExistence type="predicted"/>
<dbReference type="Gene3D" id="1.10.3090.10">
    <property type="entry name" value="cca-adding enzyme, domain 2"/>
    <property type="match status" value="1"/>
</dbReference>
<feature type="domain" description="HD/PDEase" evidence="11">
    <location>
        <begin position="253"/>
        <end position="396"/>
    </location>
</feature>
<evidence type="ECO:0000256" key="4">
    <source>
        <dbReference type="ARBA" id="ARBA00022695"/>
    </source>
</evidence>
<dbReference type="SUPFAM" id="SSF81891">
    <property type="entry name" value="Poly A polymerase C-terminal region-like"/>
    <property type="match status" value="1"/>
</dbReference>
<dbReference type="InterPro" id="IPR006674">
    <property type="entry name" value="HD_domain"/>
</dbReference>
<sequence length="472" mass="52290">MADGLARLGALAEHPVVRTLATAFSDAGFDLAVVGGPVRDALLGRPTHDLDFTTNASPDEILTIVKPISTAQWDIGRAFGTIGARVQREQVEITTYRADSYDGVTRKPTVEFGDSIEGDLVRRDFTVNSMALQVPSVKLVDPTGGVEDLVAGILRTPADPRISFGDDPLRMLRAARFSAQLGFRVDDATADAIAELRETLKIVSPERIQSELVRLMQTDDPVRGVRVLVETGLIEEFLPEVSALRLEVDEHHHHKDVYEHSLTVLSQAIALEHARHPGAEPDVALRLASLLHDIGKPRTRKLEDGGAVTFHHHDVVGSRMARKRLQSLRFDTATTDAVATLIELHLRFFGYAEGAWTDSAVRRYVRDAGDLLERLHILTRADVTTRNKRKAGRLAAAYDDIESRIAALREQEELDSMRPEIDGNRIQQILGISPGREVGEAYKFLLELRLDEGVLGAEVAEQRLREWWAARS</sequence>
<dbReference type="GO" id="GO:0042245">
    <property type="term" value="P:RNA repair"/>
    <property type="evidence" value="ECO:0007669"/>
    <property type="project" value="UniProtKB-KW"/>
</dbReference>
<dbReference type="NCBIfam" id="TIGR02692">
    <property type="entry name" value="tRNA_CCA_actino"/>
    <property type="match status" value="1"/>
</dbReference>
<dbReference type="GO" id="GO:0008033">
    <property type="term" value="P:tRNA processing"/>
    <property type="evidence" value="ECO:0007669"/>
    <property type="project" value="UniProtKB-KW"/>
</dbReference>
<reference evidence="12 13" key="1">
    <citation type="submission" date="2015-02" db="EMBL/GenBank/DDBJ databases">
        <title>Draft genome sequences of ten Microbacterium spp. with emphasis on heavy metal contaminated environments.</title>
        <authorList>
            <person name="Corretto E."/>
        </authorList>
    </citation>
    <scope>NUCLEOTIDE SEQUENCE [LARGE SCALE GENOMIC DNA]</scope>
    <source>
        <strain evidence="12 13">BEL4b</strain>
    </source>
</reference>
<dbReference type="EC" id="2.7.7.19" evidence="12"/>
<dbReference type="GO" id="GO:0003723">
    <property type="term" value="F:RNA binding"/>
    <property type="evidence" value="ECO:0007669"/>
    <property type="project" value="UniProtKB-KW"/>
</dbReference>
<evidence type="ECO:0000256" key="3">
    <source>
        <dbReference type="ARBA" id="ARBA00022694"/>
    </source>
</evidence>
<dbReference type="PATRIC" id="fig|82380.11.peg.1126"/>
<dbReference type="GO" id="GO:1990817">
    <property type="term" value="F:poly(A) RNA polymerase activity"/>
    <property type="evidence" value="ECO:0007669"/>
    <property type="project" value="UniProtKB-EC"/>
</dbReference>
<dbReference type="InterPro" id="IPR006675">
    <property type="entry name" value="HDIG_dom"/>
</dbReference>
<evidence type="ECO:0000313" key="13">
    <source>
        <dbReference type="Proteomes" id="UP000033640"/>
    </source>
</evidence>
<dbReference type="InterPro" id="IPR014065">
    <property type="entry name" value="tRNA_adenylyltransferase"/>
</dbReference>
<dbReference type="Pfam" id="PF01743">
    <property type="entry name" value="PolyA_pol"/>
    <property type="match status" value="1"/>
</dbReference>
<name>A0A0F0LBB4_9MICO</name>
<comment type="cofactor">
    <cofactor evidence="1">
        <name>Mg(2+)</name>
        <dbReference type="ChEBI" id="CHEBI:18420"/>
    </cofactor>
</comment>
<accession>A0A0F0LBB4</accession>
<evidence type="ECO:0000256" key="2">
    <source>
        <dbReference type="ARBA" id="ARBA00022679"/>
    </source>
</evidence>
<keyword evidence="6" id="KW-0547">Nucleotide-binding</keyword>
<evidence type="ECO:0000256" key="10">
    <source>
        <dbReference type="ARBA" id="ARBA00022884"/>
    </source>
</evidence>
<evidence type="ECO:0000259" key="11">
    <source>
        <dbReference type="SMART" id="SM00471"/>
    </source>
</evidence>